<dbReference type="RefSeq" id="WP_189171195.1">
    <property type="nucleotide sequence ID" value="NZ_BMQB01000007.1"/>
</dbReference>
<dbReference type="GO" id="GO:0070273">
    <property type="term" value="F:phosphatidylinositol-4-phosphate binding"/>
    <property type="evidence" value="ECO:0007669"/>
    <property type="project" value="InterPro"/>
</dbReference>
<keyword evidence="4" id="KW-0472">Membrane</keyword>
<dbReference type="InterPro" id="IPR038261">
    <property type="entry name" value="GPP34-like_sf"/>
</dbReference>
<reference evidence="6" key="2">
    <citation type="submission" date="2020-09" db="EMBL/GenBank/DDBJ databases">
        <authorList>
            <person name="Sun Q."/>
            <person name="Ohkuma M."/>
        </authorList>
    </citation>
    <scope>NUCLEOTIDE SEQUENCE</scope>
    <source>
        <strain evidence="6">JCM 3090</strain>
    </source>
</reference>
<dbReference type="GO" id="GO:0012505">
    <property type="term" value="C:endomembrane system"/>
    <property type="evidence" value="ECO:0007669"/>
    <property type="project" value="UniProtKB-ARBA"/>
</dbReference>
<dbReference type="Gene3D" id="1.10.3630.10">
    <property type="entry name" value="yeast vps74-n-term truncation variant domain like"/>
    <property type="match status" value="1"/>
</dbReference>
<proteinExistence type="predicted"/>
<evidence type="ECO:0000313" key="7">
    <source>
        <dbReference type="Proteomes" id="UP000649739"/>
    </source>
</evidence>
<dbReference type="EMBL" id="BMQB01000007">
    <property type="protein sequence ID" value="GGK01799.1"/>
    <property type="molecule type" value="Genomic_DNA"/>
</dbReference>
<name>A0A8J3BD33_9ACTN</name>
<dbReference type="InterPro" id="IPR008628">
    <property type="entry name" value="GPP34-like"/>
</dbReference>
<comment type="subcellular location">
    <subcellularLocation>
        <location evidence="1">Golgi apparatus membrane</location>
        <topology evidence="1">Peripheral membrane protein</topology>
        <orientation evidence="1">Cytoplasmic side</orientation>
    </subcellularLocation>
</comment>
<protein>
    <recommendedName>
        <fullName evidence="8">GPP34 family phosphoprotein</fullName>
    </recommendedName>
</protein>
<gene>
    <name evidence="6" type="ORF">GCM10010123_34630</name>
</gene>
<evidence type="ECO:0000313" key="6">
    <source>
        <dbReference type="EMBL" id="GGK01799.1"/>
    </source>
</evidence>
<dbReference type="Proteomes" id="UP000649739">
    <property type="component" value="Unassembled WGS sequence"/>
</dbReference>
<sequence length="210" mass="22459">MAVPDSLPQRMFLLAYDPDKGRIRAGGNTGAVLRAAALADLYLSGHLADERGRVAVVGVRRPCPDPVLAAVLDEVAGARPRKWHTWVGRRQRAAVGAVRQQLGDGGWVRLEPHRILGLFPTVRVTVRDPRVRKELVSRVTGALSSPVGRVEPADAALVALVAAGDLHGVLDRRTKRAHKQRIRELTERSGPAGPALRKSIRDAAASGGAG</sequence>
<organism evidence="6 7">
    <name type="scientific">Pilimelia anulata</name>
    <dbReference type="NCBI Taxonomy" id="53371"/>
    <lineage>
        <taxon>Bacteria</taxon>
        <taxon>Bacillati</taxon>
        <taxon>Actinomycetota</taxon>
        <taxon>Actinomycetes</taxon>
        <taxon>Micromonosporales</taxon>
        <taxon>Micromonosporaceae</taxon>
        <taxon>Pilimelia</taxon>
    </lineage>
</organism>
<evidence type="ECO:0000256" key="3">
    <source>
        <dbReference type="ARBA" id="ARBA00023121"/>
    </source>
</evidence>
<keyword evidence="7" id="KW-1185">Reference proteome</keyword>
<evidence type="ECO:0000256" key="1">
    <source>
        <dbReference type="ARBA" id="ARBA00004255"/>
    </source>
</evidence>
<dbReference type="AlphaFoldDB" id="A0A8J3BD33"/>
<reference evidence="6" key="1">
    <citation type="journal article" date="2014" name="Int. J. Syst. Evol. Microbiol.">
        <title>Complete genome sequence of Corynebacterium casei LMG S-19264T (=DSM 44701T), isolated from a smear-ripened cheese.</title>
        <authorList>
            <consortium name="US DOE Joint Genome Institute (JGI-PGF)"/>
            <person name="Walter F."/>
            <person name="Albersmeier A."/>
            <person name="Kalinowski J."/>
            <person name="Ruckert C."/>
        </authorList>
    </citation>
    <scope>NUCLEOTIDE SEQUENCE</scope>
    <source>
        <strain evidence="6">JCM 3090</strain>
    </source>
</reference>
<dbReference type="Pfam" id="PF05719">
    <property type="entry name" value="GPP34"/>
    <property type="match status" value="1"/>
</dbReference>
<evidence type="ECO:0000256" key="4">
    <source>
        <dbReference type="ARBA" id="ARBA00023136"/>
    </source>
</evidence>
<keyword evidence="2" id="KW-0333">Golgi apparatus</keyword>
<feature type="region of interest" description="Disordered" evidence="5">
    <location>
        <begin position="181"/>
        <end position="210"/>
    </location>
</feature>
<keyword evidence="3" id="KW-0446">Lipid-binding</keyword>
<accession>A0A8J3BD33</accession>
<dbReference type="GO" id="GO:0005737">
    <property type="term" value="C:cytoplasm"/>
    <property type="evidence" value="ECO:0007669"/>
    <property type="project" value="UniProtKB-ARBA"/>
</dbReference>
<comment type="caution">
    <text evidence="6">The sequence shown here is derived from an EMBL/GenBank/DDBJ whole genome shotgun (WGS) entry which is preliminary data.</text>
</comment>
<evidence type="ECO:0008006" key="8">
    <source>
        <dbReference type="Google" id="ProtNLM"/>
    </source>
</evidence>
<evidence type="ECO:0000256" key="5">
    <source>
        <dbReference type="SAM" id="MobiDB-lite"/>
    </source>
</evidence>
<evidence type="ECO:0000256" key="2">
    <source>
        <dbReference type="ARBA" id="ARBA00023034"/>
    </source>
</evidence>